<protein>
    <submittedName>
        <fullName evidence="7">Aldehyde dehydrogenase 1 family member A1</fullName>
    </submittedName>
</protein>
<dbReference type="Gene3D" id="3.40.605.10">
    <property type="entry name" value="Aldehyde Dehydrogenase, Chain A, domain 1"/>
    <property type="match status" value="2"/>
</dbReference>
<feature type="domain" description="Aldehyde dehydrogenase" evidence="6">
    <location>
        <begin position="212"/>
        <end position="492"/>
    </location>
</feature>
<evidence type="ECO:0000256" key="2">
    <source>
        <dbReference type="ARBA" id="ARBA00023002"/>
    </source>
</evidence>
<comment type="similarity">
    <text evidence="1 5">Belongs to the aldehyde dehydrogenase family.</text>
</comment>
<dbReference type="Proteomes" id="UP000265140">
    <property type="component" value="Chromosome 13"/>
</dbReference>
<feature type="domain" description="Aldehyde dehydrogenase" evidence="6">
    <location>
        <begin position="72"/>
        <end position="211"/>
    </location>
</feature>
<organism evidence="7 8">
    <name type="scientific">Esox lucius</name>
    <name type="common">Northern pike</name>
    <dbReference type="NCBI Taxonomy" id="8010"/>
    <lineage>
        <taxon>Eukaryota</taxon>
        <taxon>Metazoa</taxon>
        <taxon>Chordata</taxon>
        <taxon>Craniata</taxon>
        <taxon>Vertebrata</taxon>
        <taxon>Euteleostomi</taxon>
        <taxon>Actinopterygii</taxon>
        <taxon>Neopterygii</taxon>
        <taxon>Teleostei</taxon>
        <taxon>Protacanthopterygii</taxon>
        <taxon>Esociformes</taxon>
        <taxon>Esocidae</taxon>
        <taxon>Esox</taxon>
    </lineage>
</organism>
<reference evidence="7" key="2">
    <citation type="submission" date="2020-02" db="EMBL/GenBank/DDBJ databases">
        <title>Esox lucius (northern pike) genome, fEsoLuc1, primary haplotype.</title>
        <authorList>
            <person name="Myers G."/>
            <person name="Karagic N."/>
            <person name="Meyer A."/>
            <person name="Pippel M."/>
            <person name="Reichard M."/>
            <person name="Winkler S."/>
            <person name="Tracey A."/>
            <person name="Sims Y."/>
            <person name="Howe K."/>
            <person name="Rhie A."/>
            <person name="Formenti G."/>
            <person name="Durbin R."/>
            <person name="Fedrigo O."/>
            <person name="Jarvis E.D."/>
        </authorList>
    </citation>
    <scope>NUCLEOTIDE SEQUENCE [LARGE SCALE GENOMIC DNA]</scope>
</reference>
<dbReference type="PROSITE" id="PS00687">
    <property type="entry name" value="ALDEHYDE_DEHYDR_GLU"/>
    <property type="match status" value="1"/>
</dbReference>
<dbReference type="GeneTree" id="ENSGT00940000154609"/>
<evidence type="ECO:0000259" key="6">
    <source>
        <dbReference type="Pfam" id="PF00171"/>
    </source>
</evidence>
<evidence type="ECO:0000256" key="4">
    <source>
        <dbReference type="PROSITE-ProRule" id="PRU10007"/>
    </source>
</evidence>
<evidence type="ECO:0000313" key="8">
    <source>
        <dbReference type="Proteomes" id="UP000265140"/>
    </source>
</evidence>
<dbReference type="FunFam" id="3.40.605.10:FF:000050">
    <property type="entry name" value="Aldehyde dehydrogenase, mitochondrial"/>
    <property type="match status" value="1"/>
</dbReference>
<reference evidence="7" key="4">
    <citation type="submission" date="2025-09" db="UniProtKB">
        <authorList>
            <consortium name="Ensembl"/>
        </authorList>
    </citation>
    <scope>IDENTIFICATION</scope>
</reference>
<reference evidence="8" key="1">
    <citation type="journal article" date="2014" name="PLoS ONE">
        <title>The genome and linkage map of the northern pike (Esox lucius): conserved synteny revealed between the salmonid sister group and the Neoteleostei.</title>
        <authorList>
            <person name="Rondeau E.B."/>
            <person name="Minkley D.R."/>
            <person name="Leong J.S."/>
            <person name="Messmer A.M."/>
            <person name="Jantzen J.R."/>
            <person name="von Schalburg K.R."/>
            <person name="Lemon C."/>
            <person name="Bird N.H."/>
            <person name="Koop B.F."/>
        </authorList>
    </citation>
    <scope>NUCLEOTIDE SEQUENCE</scope>
</reference>
<proteinExistence type="inferred from homology"/>
<dbReference type="Ensembl" id="ENSELUT00000018507.3">
    <property type="protein sequence ID" value="ENSELUP00000000770.3"/>
    <property type="gene ID" value="ENSELUG00000002323.3"/>
</dbReference>
<keyword evidence="3" id="KW-0520">NAD</keyword>
<dbReference type="InterPro" id="IPR029510">
    <property type="entry name" value="Ald_DH_CS_GLU"/>
</dbReference>
<evidence type="ECO:0000313" key="7">
    <source>
        <dbReference type="Ensembl" id="ENSELUP00000000770.3"/>
    </source>
</evidence>
<evidence type="ECO:0000256" key="3">
    <source>
        <dbReference type="ARBA" id="ARBA00023027"/>
    </source>
</evidence>
<dbReference type="InterPro" id="IPR016161">
    <property type="entry name" value="Ald_DH/histidinol_DH"/>
</dbReference>
<keyword evidence="2 5" id="KW-0560">Oxidoreductase</keyword>
<sequence length="501" mass="54902">MPVIGVESIQSAGAPSACTVGKQTNMSSQPENGQYHMDLNLDHGDTESRQTIPMPIPDLEVQYTKIFIDNEWHESCSGRKMQVHNPATGDLLCEVEEADTEDVDKAVWSARAAFQLGSPWRCMDASDRGQLLTRLADLVERDRLQLATLEALDSGKVFLMAYFVDLLATIKTLRYYGGWADKIQGKTIPVDGEYFTYTRHEPIGVCGQIIPAGFPPGVVNVLPGYGPTAGSAIAHHMDIDKIAFTGSTAVGKLIQQAAGESNLKRVTLELGGKNPNIVFADCDLEYAVEQAHSGLFFNQGQCCLAGSRVFVEDSIYEEFVRRSAEKARNKVLGNPLVPGVDQGPQIDQKQFDKILELIESGKREGATLECGGGPWDQRSLFIQPTVFSNVTDNMRIAKEEIFGPVQQIMRFYSVKEVIQRANTTHYGLAAGVFTNDIDKALTVSSALQAGTVWVNCYNAMSSQCPFGGFKMSGNGRELGEYALQEYTEVKAVTIKISQKNS</sequence>
<dbReference type="InterPro" id="IPR015590">
    <property type="entry name" value="Aldehyde_DH_dom"/>
</dbReference>
<dbReference type="InterPro" id="IPR016163">
    <property type="entry name" value="Ald_DH_C"/>
</dbReference>
<dbReference type="AlphaFoldDB" id="A0A3P8X8G2"/>
<feature type="active site" evidence="4">
    <location>
        <position position="269"/>
    </location>
</feature>
<dbReference type="PANTHER" id="PTHR11699">
    <property type="entry name" value="ALDEHYDE DEHYDROGENASE-RELATED"/>
    <property type="match status" value="1"/>
</dbReference>
<dbReference type="FunFam" id="3.40.605.10:FF:000026">
    <property type="entry name" value="Aldehyde dehydrogenase, putative"/>
    <property type="match status" value="1"/>
</dbReference>
<dbReference type="SUPFAM" id="SSF53720">
    <property type="entry name" value="ALDH-like"/>
    <property type="match status" value="1"/>
</dbReference>
<evidence type="ECO:0000256" key="1">
    <source>
        <dbReference type="ARBA" id="ARBA00009986"/>
    </source>
</evidence>
<accession>A0A3P8X8G2</accession>
<dbReference type="Gene3D" id="3.40.309.10">
    <property type="entry name" value="Aldehyde Dehydrogenase, Chain A, domain 2"/>
    <property type="match status" value="1"/>
</dbReference>
<dbReference type="Pfam" id="PF00171">
    <property type="entry name" value="Aldedh"/>
    <property type="match status" value="2"/>
</dbReference>
<dbReference type="Bgee" id="ENSELUG00000002323">
    <property type="expression patterns" value="Expressed in mesonephros and 5 other cell types or tissues"/>
</dbReference>
<reference evidence="7" key="3">
    <citation type="submission" date="2025-08" db="UniProtKB">
        <authorList>
            <consortium name="Ensembl"/>
        </authorList>
    </citation>
    <scope>IDENTIFICATION</scope>
</reference>
<name>A0A3P8X8G2_ESOLU</name>
<dbReference type="InterPro" id="IPR016160">
    <property type="entry name" value="Ald_DH_CS_CYS"/>
</dbReference>
<evidence type="ECO:0000256" key="5">
    <source>
        <dbReference type="RuleBase" id="RU003345"/>
    </source>
</evidence>
<dbReference type="FunFam" id="3.40.309.10:FF:000001">
    <property type="entry name" value="Mitochondrial aldehyde dehydrogenase 2"/>
    <property type="match status" value="1"/>
</dbReference>
<dbReference type="PROSITE" id="PS00070">
    <property type="entry name" value="ALDEHYDE_DEHYDR_CYS"/>
    <property type="match status" value="1"/>
</dbReference>
<dbReference type="GO" id="GO:0016620">
    <property type="term" value="F:oxidoreductase activity, acting on the aldehyde or oxo group of donors, NAD or NADP as acceptor"/>
    <property type="evidence" value="ECO:0007669"/>
    <property type="project" value="InterPro"/>
</dbReference>
<dbReference type="InterPro" id="IPR016162">
    <property type="entry name" value="Ald_DH_N"/>
</dbReference>
<keyword evidence="8" id="KW-1185">Reference proteome</keyword>